<comment type="function">
    <text evidence="5">Catalyzes the phosphorylation of the 3'-hydroxyl group of dephosphocoenzyme A to form coenzyme A.</text>
</comment>
<proteinExistence type="inferred from homology"/>
<keyword evidence="4 5" id="KW-0173">Coenzyme A biosynthesis</keyword>
<evidence type="ECO:0000256" key="4">
    <source>
        <dbReference type="ARBA" id="ARBA00022993"/>
    </source>
</evidence>
<evidence type="ECO:0000313" key="8">
    <source>
        <dbReference type="Proteomes" id="UP001432180"/>
    </source>
</evidence>
<gene>
    <name evidence="5 7" type="primary">coaE</name>
    <name evidence="7" type="ORF">Thiowin_02140</name>
</gene>
<comment type="pathway">
    <text evidence="5">Cofactor biosynthesis; coenzyme A biosynthesis; CoA from (R)-pantothenate: step 5/5.</text>
</comment>
<dbReference type="EC" id="2.7.1.24" evidence="5 6"/>
<name>A0ABZ0S930_9GAMM</name>
<keyword evidence="2 5" id="KW-0547">Nucleotide-binding</keyword>
<dbReference type="SUPFAM" id="SSF52540">
    <property type="entry name" value="P-loop containing nucleoside triphosphate hydrolases"/>
    <property type="match status" value="1"/>
</dbReference>
<dbReference type="InterPro" id="IPR001977">
    <property type="entry name" value="Depp_CoAkinase"/>
</dbReference>
<evidence type="ECO:0000256" key="5">
    <source>
        <dbReference type="HAMAP-Rule" id="MF_00376"/>
    </source>
</evidence>
<dbReference type="HAMAP" id="MF_00376">
    <property type="entry name" value="Dephospho_CoA_kinase"/>
    <property type="match status" value="1"/>
</dbReference>
<comment type="catalytic activity">
    <reaction evidence="5">
        <text>3'-dephospho-CoA + ATP = ADP + CoA + H(+)</text>
        <dbReference type="Rhea" id="RHEA:18245"/>
        <dbReference type="ChEBI" id="CHEBI:15378"/>
        <dbReference type="ChEBI" id="CHEBI:30616"/>
        <dbReference type="ChEBI" id="CHEBI:57287"/>
        <dbReference type="ChEBI" id="CHEBI:57328"/>
        <dbReference type="ChEBI" id="CHEBI:456216"/>
        <dbReference type="EC" id="2.7.1.24"/>
    </reaction>
</comment>
<sequence length="202" mass="21631">MRPLRVALTGGIGSGKSTVSECFARRGVTIIDADLISHALTAADGVAMPAVVAAFGAAARSPSGALDRAWMRERVFHDAGARHRLESILHPMIRAEMLQRAEQASGVYCLLVIPLLFETGQQALVDRVLVVDLPESMQIERVRSRDGLSDATIRAVLASQVDRQSRLGGAQDLIDNSGSFAALDAQVAQLDLLYRELASARA</sequence>
<evidence type="ECO:0000313" key="7">
    <source>
        <dbReference type="EMBL" id="WPL17148.1"/>
    </source>
</evidence>
<organism evidence="7 8">
    <name type="scientific">Thiorhodovibrio winogradskyi</name>
    <dbReference type="NCBI Taxonomy" id="77007"/>
    <lineage>
        <taxon>Bacteria</taxon>
        <taxon>Pseudomonadati</taxon>
        <taxon>Pseudomonadota</taxon>
        <taxon>Gammaproteobacteria</taxon>
        <taxon>Chromatiales</taxon>
        <taxon>Chromatiaceae</taxon>
        <taxon>Thiorhodovibrio</taxon>
    </lineage>
</organism>
<dbReference type="GO" id="GO:0004140">
    <property type="term" value="F:dephospho-CoA kinase activity"/>
    <property type="evidence" value="ECO:0007669"/>
    <property type="project" value="UniProtKB-EC"/>
</dbReference>
<dbReference type="PANTHER" id="PTHR10695">
    <property type="entry name" value="DEPHOSPHO-COA KINASE-RELATED"/>
    <property type="match status" value="1"/>
</dbReference>
<keyword evidence="5 7" id="KW-0418">Kinase</keyword>
<comment type="similarity">
    <text evidence="1 5">Belongs to the CoaE family.</text>
</comment>
<dbReference type="InterPro" id="IPR027417">
    <property type="entry name" value="P-loop_NTPase"/>
</dbReference>
<keyword evidence="5 7" id="KW-0808">Transferase</keyword>
<dbReference type="RefSeq" id="WP_328987664.1">
    <property type="nucleotide sequence ID" value="NZ_CP121472.1"/>
</dbReference>
<dbReference type="EMBL" id="CP121472">
    <property type="protein sequence ID" value="WPL17148.1"/>
    <property type="molecule type" value="Genomic_DNA"/>
</dbReference>
<evidence type="ECO:0000256" key="1">
    <source>
        <dbReference type="ARBA" id="ARBA00009018"/>
    </source>
</evidence>
<feature type="binding site" evidence="5">
    <location>
        <begin position="13"/>
        <end position="18"/>
    </location>
    <ligand>
        <name>ATP</name>
        <dbReference type="ChEBI" id="CHEBI:30616"/>
    </ligand>
</feature>
<protein>
    <recommendedName>
        <fullName evidence="5 6">Dephospho-CoA kinase</fullName>
        <ecNumber evidence="5 6">2.7.1.24</ecNumber>
    </recommendedName>
    <alternativeName>
        <fullName evidence="5">Dephosphocoenzyme A kinase</fullName>
    </alternativeName>
</protein>
<evidence type="ECO:0000256" key="3">
    <source>
        <dbReference type="ARBA" id="ARBA00022840"/>
    </source>
</evidence>
<reference evidence="7 8" key="1">
    <citation type="journal article" date="2023" name="Microorganisms">
        <title>Thiorhodovibrio frisius and Trv. litoralis spp. nov., Two Novel Members from a Clade of Fastidious Purple Sulfur Bacteria That Exhibit Unique Red-Shifted Light-Harvesting Capabilities.</title>
        <authorList>
            <person name="Methner A."/>
            <person name="Kuzyk S.B."/>
            <person name="Petersen J."/>
            <person name="Bauer S."/>
            <person name="Brinkmann H."/>
            <person name="Sichau K."/>
            <person name="Wanner G."/>
            <person name="Wolf J."/>
            <person name="Neumann-Schaal M."/>
            <person name="Henke P."/>
            <person name="Tank M."/>
            <person name="Sproer C."/>
            <person name="Bunk B."/>
            <person name="Overmann J."/>
        </authorList>
    </citation>
    <scope>NUCLEOTIDE SEQUENCE [LARGE SCALE GENOMIC DNA]</scope>
    <source>
        <strain evidence="7 8">DSM 6702</strain>
    </source>
</reference>
<keyword evidence="5" id="KW-0963">Cytoplasm</keyword>
<dbReference type="NCBIfam" id="TIGR00152">
    <property type="entry name" value="dephospho-CoA kinase"/>
    <property type="match status" value="1"/>
</dbReference>
<dbReference type="PANTHER" id="PTHR10695:SF46">
    <property type="entry name" value="BIFUNCTIONAL COENZYME A SYNTHASE-RELATED"/>
    <property type="match status" value="1"/>
</dbReference>
<keyword evidence="3 5" id="KW-0067">ATP-binding</keyword>
<keyword evidence="8" id="KW-1185">Reference proteome</keyword>
<dbReference type="Pfam" id="PF01121">
    <property type="entry name" value="CoaE"/>
    <property type="match status" value="1"/>
</dbReference>
<dbReference type="Proteomes" id="UP001432180">
    <property type="component" value="Chromosome"/>
</dbReference>
<accession>A0ABZ0S930</accession>
<dbReference type="PROSITE" id="PS51219">
    <property type="entry name" value="DPCK"/>
    <property type="match status" value="1"/>
</dbReference>
<evidence type="ECO:0000256" key="6">
    <source>
        <dbReference type="NCBIfam" id="TIGR00152"/>
    </source>
</evidence>
<comment type="subcellular location">
    <subcellularLocation>
        <location evidence="5">Cytoplasm</location>
    </subcellularLocation>
</comment>
<evidence type="ECO:0000256" key="2">
    <source>
        <dbReference type="ARBA" id="ARBA00022741"/>
    </source>
</evidence>
<dbReference type="CDD" id="cd02022">
    <property type="entry name" value="DPCK"/>
    <property type="match status" value="1"/>
</dbReference>
<dbReference type="Gene3D" id="3.40.50.300">
    <property type="entry name" value="P-loop containing nucleotide triphosphate hydrolases"/>
    <property type="match status" value="1"/>
</dbReference>